<evidence type="ECO:0000256" key="1">
    <source>
        <dbReference type="RuleBase" id="RU003612"/>
    </source>
</evidence>
<evidence type="ECO:0000313" key="6">
    <source>
        <dbReference type="Proteomes" id="UP000230202"/>
    </source>
</evidence>
<name>A0A2N9X7V7_9NEIS</name>
<dbReference type="InterPro" id="IPR036765">
    <property type="entry name" value="ZipA_FtsZ-bd_C_sf"/>
</dbReference>
<keyword evidence="1 5" id="KW-0132">Cell division</keyword>
<comment type="caution">
    <text evidence="5">The sequence shown here is derived from an EMBL/GenBank/DDBJ whole genome shotgun (WGS) entry which is preliminary data.</text>
</comment>
<dbReference type="InterPro" id="IPR007449">
    <property type="entry name" value="ZipA_FtsZ-bd_C"/>
</dbReference>
<keyword evidence="6" id="KW-1185">Reference proteome</keyword>
<comment type="similarity">
    <text evidence="1">Belongs to the ZipA family.</text>
</comment>
<evidence type="ECO:0000313" key="5">
    <source>
        <dbReference type="EMBL" id="PIT39966.1"/>
    </source>
</evidence>
<dbReference type="Proteomes" id="UP000230202">
    <property type="component" value="Unassembled WGS sequence"/>
</dbReference>
<dbReference type="Gene3D" id="3.30.1400.10">
    <property type="entry name" value="ZipA, C-terminal FtsZ-binding domain"/>
    <property type="match status" value="1"/>
</dbReference>
<keyword evidence="1" id="KW-0131">Cell cycle</keyword>
<dbReference type="RefSeq" id="WP_100151892.1">
    <property type="nucleotide sequence ID" value="NZ_MEIL01000023.1"/>
</dbReference>
<accession>A0A2N9X7V7</accession>
<dbReference type="GO" id="GO:0090529">
    <property type="term" value="P:cell septum assembly"/>
    <property type="evidence" value="ECO:0007669"/>
    <property type="project" value="InterPro"/>
</dbReference>
<keyword evidence="2" id="KW-1003">Cell membrane</keyword>
<evidence type="ECO:0000256" key="3">
    <source>
        <dbReference type="SAM" id="Phobius"/>
    </source>
</evidence>
<evidence type="ECO:0000256" key="2">
    <source>
        <dbReference type="RuleBase" id="RU003613"/>
    </source>
</evidence>
<keyword evidence="2 3" id="KW-0812">Transmembrane</keyword>
<reference evidence="5" key="1">
    <citation type="journal article" date="2017" name="MBio">
        <title>Type VI secretion-mediated competition in the bee gut microbiome.</title>
        <authorList>
            <person name="Steele M.I."/>
            <person name="Kwong W.K."/>
            <person name="Powell J.E."/>
            <person name="Whiteley M."/>
            <person name="Moran N.A."/>
        </authorList>
    </citation>
    <scope>NUCLEOTIDE SEQUENCE [LARGE SCALE GENOMIC DNA]</scope>
    <source>
        <strain evidence="5">WkB273</strain>
    </source>
</reference>
<dbReference type="SUPFAM" id="SSF64383">
    <property type="entry name" value="Cell-division protein ZipA, C-terminal domain"/>
    <property type="match status" value="1"/>
</dbReference>
<comment type="subcellular location">
    <subcellularLocation>
        <location evidence="2">Cell inner membrane</location>
        <topology evidence="2">Single-pass type I membrane protein</topology>
    </subcellularLocation>
</comment>
<gene>
    <name evidence="5" type="ORF">BHC54_04205</name>
</gene>
<dbReference type="Pfam" id="PF04354">
    <property type="entry name" value="ZipA_C"/>
    <property type="match status" value="1"/>
</dbReference>
<dbReference type="GO" id="GO:0005886">
    <property type="term" value="C:plasma membrane"/>
    <property type="evidence" value="ECO:0007669"/>
    <property type="project" value="UniProtKB-SubCell"/>
</dbReference>
<organism evidence="5 6">
    <name type="scientific">Snodgrassella alvi</name>
    <dbReference type="NCBI Taxonomy" id="1196083"/>
    <lineage>
        <taxon>Bacteria</taxon>
        <taxon>Pseudomonadati</taxon>
        <taxon>Pseudomonadota</taxon>
        <taxon>Betaproteobacteria</taxon>
        <taxon>Neisseriales</taxon>
        <taxon>Neisseriaceae</taxon>
        <taxon>Snodgrassella</taxon>
    </lineage>
</organism>
<dbReference type="AlphaFoldDB" id="A0A2N9X7V7"/>
<dbReference type="SMART" id="SM00771">
    <property type="entry name" value="ZipA_C"/>
    <property type="match status" value="1"/>
</dbReference>
<keyword evidence="2" id="KW-0997">Cell inner membrane</keyword>
<keyword evidence="2 3" id="KW-0472">Membrane</keyword>
<keyword evidence="3" id="KW-1133">Transmembrane helix</keyword>
<feature type="domain" description="ZipA C-terminal FtsZ-binding" evidence="4">
    <location>
        <begin position="277"/>
        <end position="401"/>
    </location>
</feature>
<dbReference type="EMBL" id="MEIL01000023">
    <property type="protein sequence ID" value="PIT39966.1"/>
    <property type="molecule type" value="Genomic_DNA"/>
</dbReference>
<feature type="transmembrane region" description="Helical" evidence="3">
    <location>
        <begin position="6"/>
        <end position="25"/>
    </location>
</feature>
<sequence>MSDSVLIVLVVGAAIILAVLAYNIYQESQYRKQLRDQFGHANKDALLDSQVNSVRDGAEAQSVLNTKAMVPEPEADKAADAVAAQAETIFTGENAVPEASEGLVAEEEIIEAVEPVPAANSEEIAAENTTERTQMTPLSRTVAVKGRKTLLDVHDMSKQPLPWFDVRFDYLAYIALYEPKELHAMPRLSSRSRFRLVGCTMDDRYQIAEPIPSVYYQGFVVGLQAISRSGLLTHEELAHFGEQANRFAEQMDGQLLLTDINTFLDVARPLDELCARVDQTIAIHLVSRSNVSGMELRTAVEKQGFELGHDGAFFYAGSDGEPLFNIVTLDNTPFTSTLLANQNYRGFSMLFDIVHIPNGEKCFDQFMDMAVKLSSQLGLDLVNDKVEELSTEWLREVRRYVIDRQKEMKQVELEPGSELAKRLFS</sequence>
<comment type="function">
    <text evidence="1">Essential cell division protein that stabilizes the FtsZ protofilaments by cross-linking them and that serves as a cytoplasmic membrane anchor for the Z ring. Also required for the recruitment to the septal ring of downstream cell division proteins.</text>
</comment>
<protein>
    <recommendedName>
        <fullName evidence="1">Cell division protein ZipA</fullName>
    </recommendedName>
</protein>
<proteinExistence type="inferred from homology"/>
<evidence type="ECO:0000259" key="4">
    <source>
        <dbReference type="SMART" id="SM00771"/>
    </source>
</evidence>